<comment type="similarity">
    <text evidence="1">Belongs to the peptidase S33 family.</text>
</comment>
<sequence>MSDIRPFDPSIPQEEVDRLFRKLADTRLPEIPIVPDAGDDYGPSLEWIKTLYNHWLHNFSWATAQQQISQWHHYTTTISSLQVHFIHERAHTRAETAIPLLLVHGWPGTFFEFQNVMAPLLAPSRASDPSFHLVVPSLPGFCWSQGPPRAWTLQDTAGMYDALMKKLGYQSYVVQAGDWGHWVARELGSGRFDACKAVHTNMCPGAPPDGYEMNEREKRAMDRAGWWMGERLNEGHMGYAIEMRTRPQTIGVAFNDNPVGIMMFIGEKYNELADPNTGTADLQNEQFNHDVCTTLSLYFFTPPSIMTSMLCYYNNVRHEVYTEFNAKEENLIRVPLGVSTFPYDAFPVPKAGAETTTRNLQFFKGTCGLAFLHEGHTDEREERDFGGHFAAMECPNEIVADVREFFGEHFKA</sequence>
<feature type="active site" description="Nucleophile" evidence="3">
    <location>
        <position position="178"/>
    </location>
</feature>
<proteinExistence type="inferred from homology"/>
<dbReference type="InterPro" id="IPR016292">
    <property type="entry name" value="Epoxide_hydrolase"/>
</dbReference>
<dbReference type="PANTHER" id="PTHR21661">
    <property type="entry name" value="EPOXIDE HYDROLASE 1-RELATED"/>
    <property type="match status" value="1"/>
</dbReference>
<dbReference type="PRINTS" id="PR00412">
    <property type="entry name" value="EPOXHYDRLASE"/>
</dbReference>
<dbReference type="InterPro" id="IPR000639">
    <property type="entry name" value="Epox_hydrolase-like"/>
</dbReference>
<evidence type="ECO:0000313" key="5">
    <source>
        <dbReference type="EMBL" id="KAF1919360.1"/>
    </source>
</evidence>
<dbReference type="GO" id="GO:0004301">
    <property type="term" value="F:epoxide hydrolase activity"/>
    <property type="evidence" value="ECO:0007669"/>
    <property type="project" value="TreeGrafter"/>
</dbReference>
<dbReference type="PANTHER" id="PTHR21661:SF79">
    <property type="entry name" value="EPOXIDE HYDROLASE"/>
    <property type="match status" value="1"/>
</dbReference>
<evidence type="ECO:0000256" key="2">
    <source>
        <dbReference type="ARBA" id="ARBA00022801"/>
    </source>
</evidence>
<dbReference type="Proteomes" id="UP000800096">
    <property type="component" value="Unassembled WGS sequence"/>
</dbReference>
<evidence type="ECO:0000256" key="1">
    <source>
        <dbReference type="ARBA" id="ARBA00010088"/>
    </source>
</evidence>
<dbReference type="InterPro" id="IPR029058">
    <property type="entry name" value="AB_hydrolase_fold"/>
</dbReference>
<dbReference type="EMBL" id="ML979133">
    <property type="protein sequence ID" value="KAF1919360.1"/>
    <property type="molecule type" value="Genomic_DNA"/>
</dbReference>
<dbReference type="Gene3D" id="3.40.50.1820">
    <property type="entry name" value="alpha/beta hydrolase"/>
    <property type="match status" value="1"/>
</dbReference>
<reference evidence="5" key="1">
    <citation type="journal article" date="2020" name="Stud. Mycol.">
        <title>101 Dothideomycetes genomes: a test case for predicting lifestyles and emergence of pathogens.</title>
        <authorList>
            <person name="Haridas S."/>
            <person name="Albert R."/>
            <person name="Binder M."/>
            <person name="Bloem J."/>
            <person name="Labutti K."/>
            <person name="Salamov A."/>
            <person name="Andreopoulos B."/>
            <person name="Baker S."/>
            <person name="Barry K."/>
            <person name="Bills G."/>
            <person name="Bluhm B."/>
            <person name="Cannon C."/>
            <person name="Castanera R."/>
            <person name="Culley D."/>
            <person name="Daum C."/>
            <person name="Ezra D."/>
            <person name="Gonzalez J."/>
            <person name="Henrissat B."/>
            <person name="Kuo A."/>
            <person name="Liang C."/>
            <person name="Lipzen A."/>
            <person name="Lutzoni F."/>
            <person name="Magnuson J."/>
            <person name="Mondo S."/>
            <person name="Nolan M."/>
            <person name="Ohm R."/>
            <person name="Pangilinan J."/>
            <person name="Park H.-J."/>
            <person name="Ramirez L."/>
            <person name="Alfaro M."/>
            <person name="Sun H."/>
            <person name="Tritt A."/>
            <person name="Yoshinaga Y."/>
            <person name="Zwiers L.-H."/>
            <person name="Turgeon B."/>
            <person name="Goodwin S."/>
            <person name="Spatafora J."/>
            <person name="Crous P."/>
            <person name="Grigoriev I."/>
        </authorList>
    </citation>
    <scope>NUCLEOTIDE SEQUENCE</scope>
    <source>
        <strain evidence="5">HMLAC05119</strain>
    </source>
</reference>
<dbReference type="SUPFAM" id="SSF53474">
    <property type="entry name" value="alpha/beta-Hydrolases"/>
    <property type="match status" value="1"/>
</dbReference>
<feature type="active site" description="Proton acceptor" evidence="3">
    <location>
        <position position="388"/>
    </location>
</feature>
<evidence type="ECO:0000313" key="6">
    <source>
        <dbReference type="Proteomes" id="UP000800096"/>
    </source>
</evidence>
<keyword evidence="6" id="KW-1185">Reference proteome</keyword>
<evidence type="ECO:0000256" key="3">
    <source>
        <dbReference type="PIRSR" id="PIRSR001112-1"/>
    </source>
</evidence>
<organism evidence="5 6">
    <name type="scientific">Ampelomyces quisqualis</name>
    <name type="common">Powdery mildew agent</name>
    <dbReference type="NCBI Taxonomy" id="50730"/>
    <lineage>
        <taxon>Eukaryota</taxon>
        <taxon>Fungi</taxon>
        <taxon>Dikarya</taxon>
        <taxon>Ascomycota</taxon>
        <taxon>Pezizomycotina</taxon>
        <taxon>Dothideomycetes</taxon>
        <taxon>Pleosporomycetidae</taxon>
        <taxon>Pleosporales</taxon>
        <taxon>Pleosporineae</taxon>
        <taxon>Phaeosphaeriaceae</taxon>
        <taxon>Ampelomyces</taxon>
    </lineage>
</organism>
<dbReference type="PIRSF" id="PIRSF001112">
    <property type="entry name" value="Epoxide_hydrolase"/>
    <property type="match status" value="1"/>
</dbReference>
<gene>
    <name evidence="5" type="ORF">BDU57DRAFT_469333</name>
</gene>
<accession>A0A6A5QWZ1</accession>
<dbReference type="AlphaFoldDB" id="A0A6A5QWZ1"/>
<feature type="active site" description="Proton donor" evidence="3">
    <location>
        <position position="312"/>
    </location>
</feature>
<feature type="domain" description="Epoxide hydrolase N-terminal" evidence="4">
    <location>
        <begin position="4"/>
        <end position="113"/>
    </location>
</feature>
<dbReference type="InterPro" id="IPR010497">
    <property type="entry name" value="Epoxide_hydro_N"/>
</dbReference>
<name>A0A6A5QWZ1_AMPQU</name>
<dbReference type="GO" id="GO:0097176">
    <property type="term" value="P:epoxide metabolic process"/>
    <property type="evidence" value="ECO:0007669"/>
    <property type="project" value="TreeGrafter"/>
</dbReference>
<evidence type="ECO:0000259" key="4">
    <source>
        <dbReference type="Pfam" id="PF06441"/>
    </source>
</evidence>
<keyword evidence="2 5" id="KW-0378">Hydrolase</keyword>
<dbReference type="OrthoDB" id="7130006at2759"/>
<protein>
    <submittedName>
        <fullName evidence="5">Alpha/Beta hydrolase protein</fullName>
    </submittedName>
</protein>
<dbReference type="Pfam" id="PF06441">
    <property type="entry name" value="EHN"/>
    <property type="match status" value="1"/>
</dbReference>